<evidence type="ECO:0000256" key="4">
    <source>
        <dbReference type="ARBA" id="ARBA00022448"/>
    </source>
</evidence>
<dbReference type="Gene3D" id="1.25.10.10">
    <property type="entry name" value="Leucine-rich Repeat Variant"/>
    <property type="match status" value="1"/>
</dbReference>
<dbReference type="EMBL" id="JAEPQZ010000011">
    <property type="protein sequence ID" value="KAG2175588.1"/>
    <property type="molecule type" value="Genomic_DNA"/>
</dbReference>
<reference evidence="8" key="1">
    <citation type="submission" date="2020-12" db="EMBL/GenBank/DDBJ databases">
        <title>Metabolic potential, ecology and presence of endohyphal bacteria is reflected in genomic diversity of Mucoromycotina.</title>
        <authorList>
            <person name="Muszewska A."/>
            <person name="Okrasinska A."/>
            <person name="Steczkiewicz K."/>
            <person name="Drgas O."/>
            <person name="Orlowska M."/>
            <person name="Perlinska-Lenart U."/>
            <person name="Aleksandrzak-Piekarczyk T."/>
            <person name="Szatraj K."/>
            <person name="Zielenkiewicz U."/>
            <person name="Pilsyk S."/>
            <person name="Malc E."/>
            <person name="Mieczkowski P."/>
            <person name="Kruszewska J.S."/>
            <person name="Biernat P."/>
            <person name="Pawlowska J."/>
        </authorList>
    </citation>
    <scope>NUCLEOTIDE SEQUENCE</scope>
    <source>
        <strain evidence="8">WA0000067209</strain>
    </source>
</reference>
<organism evidence="8 9">
    <name type="scientific">Mortierella isabellina</name>
    <name type="common">Filamentous fungus</name>
    <name type="synonym">Umbelopsis isabellina</name>
    <dbReference type="NCBI Taxonomy" id="91625"/>
    <lineage>
        <taxon>Eukaryota</taxon>
        <taxon>Fungi</taxon>
        <taxon>Fungi incertae sedis</taxon>
        <taxon>Mucoromycota</taxon>
        <taxon>Mucoromycotina</taxon>
        <taxon>Umbelopsidomycetes</taxon>
        <taxon>Umbelopsidales</taxon>
        <taxon>Umbelopsidaceae</taxon>
        <taxon>Umbelopsis</taxon>
    </lineage>
</organism>
<evidence type="ECO:0000313" key="9">
    <source>
        <dbReference type="Proteomes" id="UP000654370"/>
    </source>
</evidence>
<sequence length="341" mass="38050">MNLYKVVPEVQLLILQFFADIARYAELENLGDKRKELLYKVIVEILRIYAETSAGQKRLLTQEEEADRPYADIVTVLTLLSNVMTSEFETFSKRIEVSSLYGSGGSGSHLATSPNIADVVLFGINILIPNINLEMLKIPDLCQHYIKLISNLVSYFPDKLSGIPPSLLNNLLGSLEYGIGHDITDVNVLSFQAIAPLASWAYTQTLHNGKIFVSHMASMPGPSDPCLFHVVPIDFLKPSLAKFLHLQLQLLLFKEFDPRILDAASAALLPLICFCRSTYLQLVNQIISQQPSEVQARLLASFEKLDAVIPHGTPDAARHNPVFHEALLVFLRDVRGIIRTK</sequence>
<keyword evidence="6" id="KW-0653">Protein transport</keyword>
<comment type="subcellular location">
    <subcellularLocation>
        <location evidence="2">Cytoplasm</location>
    </subcellularLocation>
    <subcellularLocation>
        <location evidence="1">Nucleus</location>
    </subcellularLocation>
</comment>
<dbReference type="AlphaFoldDB" id="A0A8H7PKK9"/>
<evidence type="ECO:0000256" key="2">
    <source>
        <dbReference type="ARBA" id="ARBA00004496"/>
    </source>
</evidence>
<name>A0A8H7PKK9_MORIS</name>
<dbReference type="PANTHER" id="PTHR12596">
    <property type="entry name" value="EXPORTIN 4,7-RELATED"/>
    <property type="match status" value="1"/>
</dbReference>
<keyword evidence="7" id="KW-0539">Nucleus</keyword>
<dbReference type="PANTHER" id="PTHR12596:SF1">
    <property type="entry name" value="EXPORTIN-4"/>
    <property type="match status" value="1"/>
</dbReference>
<evidence type="ECO:0000256" key="6">
    <source>
        <dbReference type="ARBA" id="ARBA00022927"/>
    </source>
</evidence>
<evidence type="ECO:0000256" key="3">
    <source>
        <dbReference type="ARBA" id="ARBA00009466"/>
    </source>
</evidence>
<dbReference type="InterPro" id="IPR044189">
    <property type="entry name" value="XPO4/7-like"/>
</dbReference>
<keyword evidence="5" id="KW-0963">Cytoplasm</keyword>
<accession>A0A8H7PKK9</accession>
<proteinExistence type="inferred from homology"/>
<evidence type="ECO:0000313" key="8">
    <source>
        <dbReference type="EMBL" id="KAG2175588.1"/>
    </source>
</evidence>
<dbReference type="OrthoDB" id="2434996at2759"/>
<dbReference type="InterPro" id="IPR011989">
    <property type="entry name" value="ARM-like"/>
</dbReference>
<evidence type="ECO:0000256" key="1">
    <source>
        <dbReference type="ARBA" id="ARBA00004123"/>
    </source>
</evidence>
<gene>
    <name evidence="8" type="ORF">INT43_001235</name>
</gene>
<dbReference type="GO" id="GO:0005737">
    <property type="term" value="C:cytoplasm"/>
    <property type="evidence" value="ECO:0007669"/>
    <property type="project" value="UniProtKB-SubCell"/>
</dbReference>
<evidence type="ECO:0000256" key="7">
    <source>
        <dbReference type="ARBA" id="ARBA00023242"/>
    </source>
</evidence>
<evidence type="ECO:0000256" key="5">
    <source>
        <dbReference type="ARBA" id="ARBA00022490"/>
    </source>
</evidence>
<dbReference type="GO" id="GO:0005643">
    <property type="term" value="C:nuclear pore"/>
    <property type="evidence" value="ECO:0007669"/>
    <property type="project" value="TreeGrafter"/>
</dbReference>
<dbReference type="GO" id="GO:0005049">
    <property type="term" value="F:nuclear export signal receptor activity"/>
    <property type="evidence" value="ECO:0007669"/>
    <property type="project" value="InterPro"/>
</dbReference>
<protein>
    <submittedName>
        <fullName evidence="8">Uncharacterized protein</fullName>
    </submittedName>
</protein>
<keyword evidence="4" id="KW-0813">Transport</keyword>
<dbReference type="Proteomes" id="UP000654370">
    <property type="component" value="Unassembled WGS sequence"/>
</dbReference>
<dbReference type="GO" id="GO:0006611">
    <property type="term" value="P:protein export from nucleus"/>
    <property type="evidence" value="ECO:0007669"/>
    <property type="project" value="TreeGrafter"/>
</dbReference>
<comment type="similarity">
    <text evidence="3">Belongs to the exportin family.</text>
</comment>
<comment type="caution">
    <text evidence="8">The sequence shown here is derived from an EMBL/GenBank/DDBJ whole genome shotgun (WGS) entry which is preliminary data.</text>
</comment>
<keyword evidence="9" id="KW-1185">Reference proteome</keyword>